<dbReference type="Pfam" id="PF07715">
    <property type="entry name" value="Plug"/>
    <property type="match status" value="1"/>
</dbReference>
<feature type="compositionally biased region" description="Basic residues" evidence="12">
    <location>
        <begin position="666"/>
        <end position="677"/>
    </location>
</feature>
<dbReference type="KEGG" id="plue:EWM63_00730"/>
<dbReference type="GO" id="GO:0015344">
    <property type="term" value="F:siderophore uptake transmembrane transporter activity"/>
    <property type="evidence" value="ECO:0007669"/>
    <property type="project" value="TreeGrafter"/>
</dbReference>
<dbReference type="Proteomes" id="UP000290637">
    <property type="component" value="Chromosome"/>
</dbReference>
<evidence type="ECO:0000256" key="2">
    <source>
        <dbReference type="ARBA" id="ARBA00009810"/>
    </source>
</evidence>
<feature type="domain" description="TonB-dependent receptor-like beta-barrel" evidence="13">
    <location>
        <begin position="284"/>
        <end position="550"/>
    </location>
</feature>
<evidence type="ECO:0000256" key="6">
    <source>
        <dbReference type="ARBA" id="ARBA00023077"/>
    </source>
</evidence>
<keyword evidence="5 10" id="KW-0812">Transmembrane</keyword>
<organism evidence="15 16">
    <name type="scientific">Pseudoduganella lutea</name>
    <dbReference type="NCBI Taxonomy" id="321985"/>
    <lineage>
        <taxon>Bacteria</taxon>
        <taxon>Pseudomonadati</taxon>
        <taxon>Pseudomonadota</taxon>
        <taxon>Betaproteobacteria</taxon>
        <taxon>Burkholderiales</taxon>
        <taxon>Oxalobacteraceae</taxon>
        <taxon>Telluria group</taxon>
        <taxon>Pseudoduganella</taxon>
    </lineage>
</organism>
<evidence type="ECO:0000256" key="12">
    <source>
        <dbReference type="SAM" id="MobiDB-lite"/>
    </source>
</evidence>
<reference evidence="15 16" key="1">
    <citation type="submission" date="2019-02" db="EMBL/GenBank/DDBJ databases">
        <title>Draft Genome Sequences of Six Type Strains of the Genus Massilia.</title>
        <authorList>
            <person name="Miess H."/>
            <person name="Frediansyhah A."/>
            <person name="Gross H."/>
        </authorList>
    </citation>
    <scope>NUCLEOTIDE SEQUENCE [LARGE SCALE GENOMIC DNA]</scope>
    <source>
        <strain evidence="15 16">DSM 17473</strain>
    </source>
</reference>
<name>A0A4P6KRJ6_9BURK</name>
<keyword evidence="3 10" id="KW-0813">Transport</keyword>
<evidence type="ECO:0000313" key="15">
    <source>
        <dbReference type="EMBL" id="QBE61701.1"/>
    </source>
</evidence>
<protein>
    <submittedName>
        <fullName evidence="15">TonB-dependent receptor</fullName>
    </submittedName>
</protein>
<dbReference type="InterPro" id="IPR037066">
    <property type="entry name" value="Plug_dom_sf"/>
</dbReference>
<evidence type="ECO:0000256" key="1">
    <source>
        <dbReference type="ARBA" id="ARBA00004571"/>
    </source>
</evidence>
<feature type="domain" description="TonB-dependent receptor plug" evidence="14">
    <location>
        <begin position="69"/>
        <end position="169"/>
    </location>
</feature>
<dbReference type="Gene3D" id="2.170.130.10">
    <property type="entry name" value="TonB-dependent receptor, plug domain"/>
    <property type="match status" value="1"/>
</dbReference>
<dbReference type="EMBL" id="CP035913">
    <property type="protein sequence ID" value="QBE61701.1"/>
    <property type="molecule type" value="Genomic_DNA"/>
</dbReference>
<dbReference type="InterPro" id="IPR036942">
    <property type="entry name" value="Beta-barrel_TonB_sf"/>
</dbReference>
<evidence type="ECO:0000256" key="3">
    <source>
        <dbReference type="ARBA" id="ARBA00022448"/>
    </source>
</evidence>
<feature type="region of interest" description="Disordered" evidence="12">
    <location>
        <begin position="606"/>
        <end position="632"/>
    </location>
</feature>
<gene>
    <name evidence="15" type="ORF">EWM63_00730</name>
</gene>
<evidence type="ECO:0000313" key="16">
    <source>
        <dbReference type="Proteomes" id="UP000290637"/>
    </source>
</evidence>
<accession>A0A4P6KRJ6</accession>
<evidence type="ECO:0000259" key="13">
    <source>
        <dbReference type="Pfam" id="PF00593"/>
    </source>
</evidence>
<keyword evidence="8 15" id="KW-0675">Receptor</keyword>
<dbReference type="InterPro" id="IPR012910">
    <property type="entry name" value="Plug_dom"/>
</dbReference>
<feature type="compositionally biased region" description="Basic and acidic residues" evidence="12">
    <location>
        <begin position="606"/>
        <end position="630"/>
    </location>
</feature>
<feature type="region of interest" description="Disordered" evidence="12">
    <location>
        <begin position="654"/>
        <end position="686"/>
    </location>
</feature>
<dbReference type="PANTHER" id="PTHR32552">
    <property type="entry name" value="FERRICHROME IRON RECEPTOR-RELATED"/>
    <property type="match status" value="1"/>
</dbReference>
<evidence type="ECO:0000256" key="11">
    <source>
        <dbReference type="RuleBase" id="RU003357"/>
    </source>
</evidence>
<evidence type="ECO:0000256" key="4">
    <source>
        <dbReference type="ARBA" id="ARBA00022452"/>
    </source>
</evidence>
<evidence type="ECO:0000256" key="5">
    <source>
        <dbReference type="ARBA" id="ARBA00022692"/>
    </source>
</evidence>
<feature type="region of interest" description="Disordered" evidence="12">
    <location>
        <begin position="556"/>
        <end position="584"/>
    </location>
</feature>
<keyword evidence="4 10" id="KW-1134">Transmembrane beta strand</keyword>
<keyword evidence="7 10" id="KW-0472">Membrane</keyword>
<dbReference type="OrthoDB" id="9790771at2"/>
<evidence type="ECO:0000256" key="7">
    <source>
        <dbReference type="ARBA" id="ARBA00023136"/>
    </source>
</evidence>
<keyword evidence="9 10" id="KW-0998">Cell outer membrane</keyword>
<dbReference type="SUPFAM" id="SSF56935">
    <property type="entry name" value="Porins"/>
    <property type="match status" value="1"/>
</dbReference>
<dbReference type="InterPro" id="IPR039426">
    <property type="entry name" value="TonB-dep_rcpt-like"/>
</dbReference>
<evidence type="ECO:0000256" key="9">
    <source>
        <dbReference type="ARBA" id="ARBA00023237"/>
    </source>
</evidence>
<evidence type="ECO:0000256" key="10">
    <source>
        <dbReference type="PROSITE-ProRule" id="PRU01360"/>
    </source>
</evidence>
<comment type="similarity">
    <text evidence="2 10 11">Belongs to the TonB-dependent receptor family.</text>
</comment>
<keyword evidence="6 11" id="KW-0798">TonB box</keyword>
<keyword evidence="16" id="KW-1185">Reference proteome</keyword>
<sequence>MHASLPGVPRRRLGLLVAGLFATVPHFHAIAQEATVGAMLTVTVTVTGERESEAKQARSRGALGSLSDLETPFATATVGSEQLEDRQVTTLANVFSEDASVSTKGGTYTQSSYAINVRGLTLDFTNGYKIDGQPFQMYGVELPLETVESVQLLKGATGFLYGFAAPGGIINYVTKRPTEERTFSASAGYTSGGLVREHIDVGGRAGADNRFGYRLNLAHEEGDTYNGASLKRDAASLALGARLAKDVTWSANFLYQERDLLGGVPTVSLQAYPAASVGLPVALDGQADLGAYPTTYYDSTMYMGTTALDWRINRDWKLNVNYGYSLKRIDSSIETLYLTSRSGNYSNRLNPFYRPELTYHAVNALVEGGFTTGALRHRVSFGAGRQTLTRMLNVQSALSLFGPNTVGNLYAPPPALVDTSFNDPRVFKISDYAQKSLFASDNIDIGEHWSVLAGVRWMDYRNLNWNAAGAQTSDYHEKPTTPTVALLYKPSSNTTVYASYVEALEDGGTVATTYANANESLPPLTSRQAELGVKTDQGNWGASAAVFRVKRGGGLRGLQQQPAGHLRAGRRTALPGTGSEWPRRPATLADRQRWRHLARCRVSCHDAGDRGQPHREHAALPGRAGRERESAASGRSFAACGCQLRRRAEGEQCQHVRGAGSDAGERRRRVPHAHPRPLRNVPRAGEQPGESRLLVFDKLEHAADRCAAPGVRQRALRLLRQDASSPRRIGPMVTRAVRSVLARPRGHLRAWTREPRPVARTPVIRNFARH</sequence>
<proteinExistence type="inferred from homology"/>
<dbReference type="InterPro" id="IPR000531">
    <property type="entry name" value="Beta-barrel_TonB"/>
</dbReference>
<dbReference type="PROSITE" id="PS52016">
    <property type="entry name" value="TONB_DEPENDENT_REC_3"/>
    <property type="match status" value="1"/>
</dbReference>
<dbReference type="GO" id="GO:0009279">
    <property type="term" value="C:cell outer membrane"/>
    <property type="evidence" value="ECO:0007669"/>
    <property type="project" value="UniProtKB-SubCell"/>
</dbReference>
<dbReference type="Pfam" id="PF00593">
    <property type="entry name" value="TonB_dep_Rec_b-barrel"/>
    <property type="match status" value="1"/>
</dbReference>
<dbReference type="CDD" id="cd01347">
    <property type="entry name" value="ligand_gated_channel"/>
    <property type="match status" value="1"/>
</dbReference>
<evidence type="ECO:0000259" key="14">
    <source>
        <dbReference type="Pfam" id="PF07715"/>
    </source>
</evidence>
<dbReference type="Gene3D" id="2.40.170.20">
    <property type="entry name" value="TonB-dependent receptor, beta-barrel domain"/>
    <property type="match status" value="1"/>
</dbReference>
<evidence type="ECO:0000256" key="8">
    <source>
        <dbReference type="ARBA" id="ARBA00023170"/>
    </source>
</evidence>
<dbReference type="PANTHER" id="PTHR32552:SF82">
    <property type="entry name" value="FCUA PROTEIN"/>
    <property type="match status" value="1"/>
</dbReference>
<dbReference type="AlphaFoldDB" id="A0A4P6KRJ6"/>
<comment type="subcellular location">
    <subcellularLocation>
        <location evidence="1 10">Cell outer membrane</location>
        <topology evidence="1 10">Multi-pass membrane protein</topology>
    </subcellularLocation>
</comment>